<gene>
    <name evidence="2" type="ORF">Vbra_14311</name>
</gene>
<proteinExistence type="predicted"/>
<dbReference type="Proteomes" id="UP000041254">
    <property type="component" value="Unassembled WGS sequence"/>
</dbReference>
<feature type="region of interest" description="Disordered" evidence="1">
    <location>
        <begin position="1"/>
        <end position="55"/>
    </location>
</feature>
<dbReference type="EMBL" id="CDMY01000364">
    <property type="protein sequence ID" value="CEM05769.1"/>
    <property type="molecule type" value="Genomic_DNA"/>
</dbReference>
<dbReference type="OrthoDB" id="77911at2759"/>
<protein>
    <submittedName>
        <fullName evidence="2">Uncharacterized protein</fullName>
    </submittedName>
</protein>
<dbReference type="PhylomeDB" id="A0A0G4F2J5"/>
<dbReference type="VEuPathDB" id="CryptoDB:Vbra_14311"/>
<evidence type="ECO:0000313" key="3">
    <source>
        <dbReference type="Proteomes" id="UP000041254"/>
    </source>
</evidence>
<organism evidence="2 3">
    <name type="scientific">Vitrella brassicaformis (strain CCMP3155)</name>
    <dbReference type="NCBI Taxonomy" id="1169540"/>
    <lineage>
        <taxon>Eukaryota</taxon>
        <taxon>Sar</taxon>
        <taxon>Alveolata</taxon>
        <taxon>Colpodellida</taxon>
        <taxon>Vitrellaceae</taxon>
        <taxon>Vitrella</taxon>
    </lineage>
</organism>
<sequence>MQPKPDGRLRLRPVGQSNGVSVRRQSDSAWIGNHSPHLHGIAPPPSPPPQQQTGWLRGQSEPAYGVHQPTVGGNTAQHQISGAQLTTTGGEFGAAPSVSSSKGLFTSPHVCAEMFSGTTPTPCGPFRGAALVRGTSSDHGCFTKLPSSGVRYQIVQHGTGMQPTRQQTVKYDRIEWVDGFDGSKKTGNYLGRVCRVADLGYGWLPEALLSMRVGETRRLMTPRRYYAEVRLRAIL</sequence>
<dbReference type="AlphaFoldDB" id="A0A0G4F2J5"/>
<reference evidence="2 3" key="1">
    <citation type="submission" date="2014-11" db="EMBL/GenBank/DDBJ databases">
        <authorList>
            <person name="Zhu J."/>
            <person name="Qi W."/>
            <person name="Song R."/>
        </authorList>
    </citation>
    <scope>NUCLEOTIDE SEQUENCE [LARGE SCALE GENOMIC DNA]</scope>
</reference>
<evidence type="ECO:0000256" key="1">
    <source>
        <dbReference type="SAM" id="MobiDB-lite"/>
    </source>
</evidence>
<dbReference type="Gene3D" id="3.10.50.40">
    <property type="match status" value="1"/>
</dbReference>
<dbReference type="SUPFAM" id="SSF54534">
    <property type="entry name" value="FKBP-like"/>
    <property type="match status" value="1"/>
</dbReference>
<name>A0A0G4F2J5_VITBC</name>
<dbReference type="GO" id="GO:0003755">
    <property type="term" value="F:peptidyl-prolyl cis-trans isomerase activity"/>
    <property type="evidence" value="ECO:0007669"/>
    <property type="project" value="InterPro"/>
</dbReference>
<dbReference type="InParanoid" id="A0A0G4F2J5"/>
<keyword evidence="3" id="KW-1185">Reference proteome</keyword>
<evidence type="ECO:0000313" key="2">
    <source>
        <dbReference type="EMBL" id="CEM05769.1"/>
    </source>
</evidence>
<dbReference type="InterPro" id="IPR046357">
    <property type="entry name" value="PPIase_dom_sf"/>
</dbReference>
<accession>A0A0G4F2J5</accession>